<dbReference type="RefSeq" id="WP_071312851.1">
    <property type="nucleotide sequence ID" value="NZ_MLQQ01000010.1"/>
</dbReference>
<name>A0A1S2LP56_9BACI</name>
<dbReference type="InterPro" id="IPR019618">
    <property type="entry name" value="Spore_germination_GerPA"/>
</dbReference>
<dbReference type="Proteomes" id="UP000180098">
    <property type="component" value="Unassembled WGS sequence"/>
</dbReference>
<evidence type="ECO:0000313" key="1">
    <source>
        <dbReference type="EMBL" id="OIJ14156.1"/>
    </source>
</evidence>
<comment type="caution">
    <text evidence="1">The sequence shown here is derived from an EMBL/GenBank/DDBJ whole genome shotgun (WGS) entry which is preliminary data.</text>
</comment>
<gene>
    <name evidence="1" type="ORF">BKP35_08140</name>
</gene>
<reference evidence="1 2" key="1">
    <citation type="submission" date="2016-10" db="EMBL/GenBank/DDBJ databases">
        <title>Draft genome sequences of four alkaliphilic bacteria belonging to the Anaerobacillus genus.</title>
        <authorList>
            <person name="Bassil N.M."/>
            <person name="Lloyd J.R."/>
        </authorList>
    </citation>
    <scope>NUCLEOTIDE SEQUENCE [LARGE SCALE GENOMIC DNA]</scope>
    <source>
        <strain evidence="1 2">DSM 15340</strain>
    </source>
</reference>
<dbReference type="EMBL" id="MLQQ01000010">
    <property type="protein sequence ID" value="OIJ14156.1"/>
    <property type="molecule type" value="Genomic_DNA"/>
</dbReference>
<protein>
    <submittedName>
        <fullName evidence="1">Spore gernimation protein</fullName>
    </submittedName>
</protein>
<evidence type="ECO:0000313" key="2">
    <source>
        <dbReference type="Proteomes" id="UP000180098"/>
    </source>
</evidence>
<accession>A0A1S2LP56</accession>
<dbReference type="AlphaFoldDB" id="A0A1S2LP56"/>
<sequence>MLTHMNNILGIRINSASSNASMNFGNVVHKGHQANVKMNVGYAQAGDANFSPLQFNNANLTNDPDVLDQPQAQI</sequence>
<dbReference type="Pfam" id="PF10676">
    <property type="entry name" value="gerPA"/>
    <property type="match status" value="1"/>
</dbReference>
<keyword evidence="2" id="KW-1185">Reference proteome</keyword>
<organism evidence="1 2">
    <name type="scientific">Anaerobacillus arseniciselenatis</name>
    <dbReference type="NCBI Taxonomy" id="85682"/>
    <lineage>
        <taxon>Bacteria</taxon>
        <taxon>Bacillati</taxon>
        <taxon>Bacillota</taxon>
        <taxon>Bacilli</taxon>
        <taxon>Bacillales</taxon>
        <taxon>Bacillaceae</taxon>
        <taxon>Anaerobacillus</taxon>
    </lineage>
</organism>
<proteinExistence type="predicted"/>